<dbReference type="Pfam" id="PF01398">
    <property type="entry name" value="JAB"/>
    <property type="match status" value="1"/>
</dbReference>
<reference evidence="7 8" key="1">
    <citation type="submission" date="2014-02" db="EMBL/GenBank/DDBJ databases">
        <authorList>
            <person name="Sibley D."/>
            <person name="Venepally P."/>
            <person name="Karamycheva S."/>
            <person name="Hadjithomas M."/>
            <person name="Khan A."/>
            <person name="Brunk B."/>
            <person name="Roos D."/>
            <person name="Caler E."/>
            <person name="Lorenzi H."/>
        </authorList>
    </citation>
    <scope>NUCLEOTIDE SEQUENCE [LARGE SCALE GENOMIC DNA]</scope>
    <source>
        <strain evidence="7 8">GAB2-2007-GAL-DOM2</strain>
    </source>
</reference>
<gene>
    <name evidence="7" type="ORF">TGDOM2_251500</name>
</gene>
<sequence>MVESDEETRGAPKCFSSVLAHIGLLSLSRLAVFSLLVLAASRLLLLALSRVKTGSLAACYSSSSCVCSAGCFSFSFSRRFSLFRSVLSRASGVSPGLLSPAFPLPSSVSSSRARFLCTLLLVLSPHGLHSLSPLPFSGLTAVLLFSKPQAKLPAFFLCKMNSGGKYIPPSMRGAAQASQAPPGASASAPGPASPYGAAGPALSASPVSSQPGVSPDEVSPQGVSPHQRRTAAQVLAGVSAGARRAKASYPLRVVEVDSLVLMKVLKHCKENYPTPVNGQLLGIDCRDRLEVTNCFPLPQKKDIMAQVQREKGISEKDLEERIDEEFDKYQDKMAELMHDVNVDCFTVGWYQTLSFGDLKNKDIIDSLVLYQEAIDKAIVLGFDPMLNSMAKKAFKAYRVNPEFVQKYHEFEQDVSKYSKLRAKDILIEVPLVVVNPFLVEAFLMDWAVHDPLQNQADFDSLELDQSVYMEKNLSMLSLSLEALGDEQDKLQRYQRESLKQQQLQKQLLERRRLENDQRRLRGEPLLPADLDGPAFRKIDPPSQLNTLMMSSQAQLQCEEINAACSETLGKMFLLHWGNLRKKQTPAGLSAAVAAAAADAK</sequence>
<evidence type="ECO:0000256" key="3">
    <source>
        <dbReference type="ARBA" id="ARBA00022917"/>
    </source>
</evidence>
<name>A0A086K8X1_TOXGO</name>
<dbReference type="EMBL" id="AHZU02000735">
    <property type="protein sequence ID" value="KFG40839.1"/>
    <property type="molecule type" value="Genomic_DNA"/>
</dbReference>
<keyword evidence="1 4" id="KW-0963">Cytoplasm</keyword>
<dbReference type="GO" id="GO:0005852">
    <property type="term" value="C:eukaryotic translation initiation factor 3 complex"/>
    <property type="evidence" value="ECO:0007669"/>
    <property type="project" value="UniProtKB-UniRule"/>
</dbReference>
<dbReference type="OrthoDB" id="10265695at2759"/>
<dbReference type="GO" id="GO:0001732">
    <property type="term" value="P:formation of cytoplasmic translation initiation complex"/>
    <property type="evidence" value="ECO:0007669"/>
    <property type="project" value="UniProtKB-UniRule"/>
</dbReference>
<dbReference type="Proteomes" id="UP000028837">
    <property type="component" value="Unassembled WGS sequence"/>
</dbReference>
<dbReference type="PANTHER" id="PTHR10410">
    <property type="entry name" value="EUKARYOTIC TRANSLATION INITIATION FACTOR 3 -RELATED"/>
    <property type="match status" value="1"/>
</dbReference>
<comment type="caution">
    <text evidence="7">The sequence shown here is derived from an EMBL/GenBank/DDBJ whole genome shotgun (WGS) entry which is preliminary data.</text>
</comment>
<accession>A0A086K8X1</accession>
<evidence type="ECO:0000256" key="4">
    <source>
        <dbReference type="HAMAP-Rule" id="MF_03007"/>
    </source>
</evidence>
<comment type="subunit">
    <text evidence="4">Component of the eukaryotic translation initiation factor 3 (eIF-3) complex.</text>
</comment>
<dbReference type="InterPro" id="IPR000555">
    <property type="entry name" value="JAMM/MPN+_dom"/>
</dbReference>
<feature type="compositionally biased region" description="Low complexity" evidence="5">
    <location>
        <begin position="173"/>
        <end position="209"/>
    </location>
</feature>
<dbReference type="HAMAP" id="MF_03007">
    <property type="entry name" value="eIF3h"/>
    <property type="match status" value="1"/>
</dbReference>
<comment type="function">
    <text evidence="4">Component of the eukaryotic translation initiation factor 3 (eIF-3) complex, which is involved in protein synthesis of a specialized repertoire of mRNAs and, together with other initiation factors, stimulates binding of mRNA and methionyl-tRNAi to the 40S ribosome. The eIF-3 complex specifically targets and initiates translation of a subset of mRNAs involved in cell proliferation.</text>
</comment>
<evidence type="ECO:0000313" key="7">
    <source>
        <dbReference type="EMBL" id="KFG40839.1"/>
    </source>
</evidence>
<dbReference type="Gene3D" id="3.40.140.10">
    <property type="entry name" value="Cytidine Deaminase, domain 2"/>
    <property type="match status" value="1"/>
</dbReference>
<organism evidence="7 8">
    <name type="scientific">Toxoplasma gondii GAB2-2007-GAL-DOM2</name>
    <dbReference type="NCBI Taxonomy" id="1130820"/>
    <lineage>
        <taxon>Eukaryota</taxon>
        <taxon>Sar</taxon>
        <taxon>Alveolata</taxon>
        <taxon>Apicomplexa</taxon>
        <taxon>Conoidasida</taxon>
        <taxon>Coccidia</taxon>
        <taxon>Eucoccidiorida</taxon>
        <taxon>Eimeriorina</taxon>
        <taxon>Sarcocystidae</taxon>
        <taxon>Toxoplasma</taxon>
    </lineage>
</organism>
<feature type="domain" description="MPN" evidence="6">
    <location>
        <begin position="254"/>
        <end position="403"/>
    </location>
</feature>
<dbReference type="InterPro" id="IPR050242">
    <property type="entry name" value="JAMM_MPN+_peptidase_M67A"/>
</dbReference>
<dbReference type="GO" id="GO:0033290">
    <property type="term" value="C:eukaryotic 48S preinitiation complex"/>
    <property type="evidence" value="ECO:0007669"/>
    <property type="project" value="UniProtKB-UniRule"/>
</dbReference>
<evidence type="ECO:0000313" key="8">
    <source>
        <dbReference type="Proteomes" id="UP000028837"/>
    </source>
</evidence>
<dbReference type="AlphaFoldDB" id="A0A086K8X1"/>
<dbReference type="InterPro" id="IPR037518">
    <property type="entry name" value="MPN"/>
</dbReference>
<dbReference type="InterPro" id="IPR027524">
    <property type="entry name" value="eIF3h"/>
</dbReference>
<keyword evidence="2 4" id="KW-0396">Initiation factor</keyword>
<evidence type="ECO:0000256" key="5">
    <source>
        <dbReference type="SAM" id="MobiDB-lite"/>
    </source>
</evidence>
<dbReference type="InterPro" id="IPR045810">
    <property type="entry name" value="eIF3h_C"/>
</dbReference>
<dbReference type="VEuPathDB" id="ToxoDB:TGDOM2_251500"/>
<proteinExistence type="inferred from homology"/>
<dbReference type="GO" id="GO:0003743">
    <property type="term" value="F:translation initiation factor activity"/>
    <property type="evidence" value="ECO:0007669"/>
    <property type="project" value="UniProtKB-UniRule"/>
</dbReference>
<evidence type="ECO:0000256" key="1">
    <source>
        <dbReference type="ARBA" id="ARBA00022490"/>
    </source>
</evidence>
<dbReference type="GO" id="GO:0008237">
    <property type="term" value="F:metallopeptidase activity"/>
    <property type="evidence" value="ECO:0007669"/>
    <property type="project" value="InterPro"/>
</dbReference>
<dbReference type="CDD" id="cd08065">
    <property type="entry name" value="MPN_eIF3h"/>
    <property type="match status" value="1"/>
</dbReference>
<comment type="subcellular location">
    <subcellularLocation>
        <location evidence="4">Cytoplasm</location>
    </subcellularLocation>
</comment>
<evidence type="ECO:0000259" key="6">
    <source>
        <dbReference type="PROSITE" id="PS50249"/>
    </source>
</evidence>
<evidence type="ECO:0000256" key="2">
    <source>
        <dbReference type="ARBA" id="ARBA00022540"/>
    </source>
</evidence>
<protein>
    <recommendedName>
        <fullName evidence="4">Eukaryotic translation initiation factor 3 subunit H</fullName>
        <shortName evidence="4">eIF3h</shortName>
    </recommendedName>
</protein>
<dbReference type="Pfam" id="PF19445">
    <property type="entry name" value="eIF3h_C"/>
    <property type="match status" value="1"/>
</dbReference>
<keyword evidence="3 4" id="KW-0648">Protein biosynthesis</keyword>
<comment type="similarity">
    <text evidence="4">Belongs to the eIF-3 subunit H family.</text>
</comment>
<dbReference type="GO" id="GO:0016282">
    <property type="term" value="C:eukaryotic 43S preinitiation complex"/>
    <property type="evidence" value="ECO:0007669"/>
    <property type="project" value="UniProtKB-UniRule"/>
</dbReference>
<feature type="region of interest" description="Disordered" evidence="5">
    <location>
        <begin position="171"/>
        <end position="230"/>
    </location>
</feature>
<dbReference type="PROSITE" id="PS50249">
    <property type="entry name" value="MPN"/>
    <property type="match status" value="1"/>
</dbReference>